<sequence>MRRKSAKNEPQPRSIVCQMQHTIVNDYRNIQISQLLGDEEIILENMVQFQPADLYNVAAQPVEAIEARAAKRRSSHVFEDQELEKKATKRISLSQTFGDTKKLKTMDQMEKRQVQDETMVEMKETALASTSVIKKEGESFSIDGITAIRTEEVSDVLPKANLEVMFGKDVYPRALFVTDEEMESFADLCQSTMSKGYDEFNYEWKNETKNDFPPFYKHWLGSNGKDSTICTLRCFCAAMLYLIKTTKGRSSLSTLSTKNGPFPMIILETIQDKYFKSEKTLARNKVLTVNIGKMECDRLLAHTIAFALTIDPDNRIYPVEWSAFTRFSAPIIDKIGMALGAHKEAIPVAHKQQRGNYSLVLSGPPKPLGTPRARRKRK</sequence>
<dbReference type="GO" id="GO:0006351">
    <property type="term" value="P:DNA-templated transcription"/>
    <property type="evidence" value="ECO:0007669"/>
    <property type="project" value="InterPro"/>
</dbReference>
<evidence type="ECO:0000313" key="7">
    <source>
        <dbReference type="Proteomes" id="UP000887575"/>
    </source>
</evidence>
<evidence type="ECO:0000256" key="4">
    <source>
        <dbReference type="ARBA" id="ARBA00023163"/>
    </source>
</evidence>
<keyword evidence="5" id="KW-0539">Nucleus</keyword>
<evidence type="ECO:0000256" key="1">
    <source>
        <dbReference type="ARBA" id="ARBA00004604"/>
    </source>
</evidence>
<dbReference type="AlphaFoldDB" id="A0AAF3J7W7"/>
<dbReference type="PANTHER" id="PTHR14440">
    <property type="entry name" value="DNA-DIRECTED RNA POLYMERASE I SUBUNIT RPA49"/>
    <property type="match status" value="1"/>
</dbReference>
<evidence type="ECO:0000256" key="5">
    <source>
        <dbReference type="ARBA" id="ARBA00023242"/>
    </source>
</evidence>
<reference evidence="8" key="1">
    <citation type="submission" date="2024-02" db="UniProtKB">
        <authorList>
            <consortium name="WormBaseParasite"/>
        </authorList>
    </citation>
    <scope>IDENTIFICATION</scope>
</reference>
<evidence type="ECO:0000256" key="2">
    <source>
        <dbReference type="ARBA" id="ARBA00009430"/>
    </source>
</evidence>
<evidence type="ECO:0000256" key="6">
    <source>
        <dbReference type="SAM" id="MobiDB-lite"/>
    </source>
</evidence>
<comment type="similarity">
    <text evidence="2">Belongs to the eukaryotic RPA49/POLR1E RNA polymerase subunit family.</text>
</comment>
<organism evidence="7 8">
    <name type="scientific">Mesorhabditis belari</name>
    <dbReference type="NCBI Taxonomy" id="2138241"/>
    <lineage>
        <taxon>Eukaryota</taxon>
        <taxon>Metazoa</taxon>
        <taxon>Ecdysozoa</taxon>
        <taxon>Nematoda</taxon>
        <taxon>Chromadorea</taxon>
        <taxon>Rhabditida</taxon>
        <taxon>Rhabditina</taxon>
        <taxon>Rhabditomorpha</taxon>
        <taxon>Rhabditoidea</taxon>
        <taxon>Rhabditidae</taxon>
        <taxon>Mesorhabditinae</taxon>
        <taxon>Mesorhabditis</taxon>
    </lineage>
</organism>
<evidence type="ECO:0000313" key="8">
    <source>
        <dbReference type="WBParaSite" id="MBELARI_LOCUS21719"/>
    </source>
</evidence>
<accession>A0AAF3J7W7</accession>
<name>A0AAF3J7W7_9BILA</name>
<dbReference type="GO" id="GO:0005730">
    <property type="term" value="C:nucleolus"/>
    <property type="evidence" value="ECO:0007669"/>
    <property type="project" value="UniProtKB-SubCell"/>
</dbReference>
<keyword evidence="4" id="KW-0804">Transcription</keyword>
<evidence type="ECO:0000256" key="3">
    <source>
        <dbReference type="ARBA" id="ARBA00022478"/>
    </source>
</evidence>
<dbReference type="GO" id="GO:0000428">
    <property type="term" value="C:DNA-directed RNA polymerase complex"/>
    <property type="evidence" value="ECO:0007669"/>
    <property type="project" value="UniProtKB-KW"/>
</dbReference>
<comment type="subcellular location">
    <subcellularLocation>
        <location evidence="1">Nucleus</location>
        <location evidence="1">Nucleolus</location>
    </subcellularLocation>
</comment>
<dbReference type="InterPro" id="IPR009668">
    <property type="entry name" value="RNA_pol-assoc_fac_A49-like"/>
</dbReference>
<keyword evidence="3" id="KW-0240">DNA-directed RNA polymerase</keyword>
<dbReference type="Proteomes" id="UP000887575">
    <property type="component" value="Unassembled WGS sequence"/>
</dbReference>
<dbReference type="GO" id="GO:0003677">
    <property type="term" value="F:DNA binding"/>
    <property type="evidence" value="ECO:0007669"/>
    <property type="project" value="InterPro"/>
</dbReference>
<feature type="region of interest" description="Disordered" evidence="6">
    <location>
        <begin position="357"/>
        <end position="378"/>
    </location>
</feature>
<dbReference type="Pfam" id="PF06870">
    <property type="entry name" value="RNA_pol_I_A49"/>
    <property type="match status" value="1"/>
</dbReference>
<protein>
    <submittedName>
        <fullName evidence="8">Uncharacterized protein</fullName>
    </submittedName>
</protein>
<dbReference type="WBParaSite" id="MBELARI_LOCUS21719">
    <property type="protein sequence ID" value="MBELARI_LOCUS21719"/>
    <property type="gene ID" value="MBELARI_LOCUS21719"/>
</dbReference>
<keyword evidence="7" id="KW-1185">Reference proteome</keyword>
<proteinExistence type="inferred from homology"/>